<dbReference type="InterPro" id="IPR002347">
    <property type="entry name" value="SDR_fam"/>
</dbReference>
<comment type="similarity">
    <text evidence="1">Belongs to the short-chain dehydrogenases/reductases (SDR) family.</text>
</comment>
<evidence type="ECO:0000313" key="6">
    <source>
        <dbReference type="Proteomes" id="UP000236291"/>
    </source>
</evidence>
<dbReference type="PANTHER" id="PTHR43490">
    <property type="entry name" value="(+)-NEOMENTHOL DEHYDROGENASE"/>
    <property type="match status" value="1"/>
</dbReference>
<dbReference type="EMBL" id="ASHM01001410">
    <property type="protein sequence ID" value="PNY06621.1"/>
    <property type="molecule type" value="Genomic_DNA"/>
</dbReference>
<dbReference type="SUPFAM" id="SSF51735">
    <property type="entry name" value="NAD(P)-binding Rossmann-fold domains"/>
    <property type="match status" value="1"/>
</dbReference>
<evidence type="ECO:0000256" key="4">
    <source>
        <dbReference type="SAM" id="Phobius"/>
    </source>
</evidence>
<keyword evidence="3" id="KW-0560">Oxidoreductase</keyword>
<comment type="caution">
    <text evidence="5">The sequence shown here is derived from an EMBL/GenBank/DDBJ whole genome shotgun (WGS) entry which is preliminary data.</text>
</comment>
<evidence type="ECO:0000256" key="1">
    <source>
        <dbReference type="ARBA" id="ARBA00006484"/>
    </source>
</evidence>
<dbReference type="STRING" id="57577.A0A2K3NUC5"/>
<dbReference type="GO" id="GO:0016491">
    <property type="term" value="F:oxidoreductase activity"/>
    <property type="evidence" value="ECO:0007669"/>
    <property type="project" value="UniProtKB-KW"/>
</dbReference>
<feature type="transmembrane region" description="Helical" evidence="4">
    <location>
        <begin position="113"/>
        <end position="133"/>
    </location>
</feature>
<accession>A0A2K3NUC5</accession>
<evidence type="ECO:0000256" key="3">
    <source>
        <dbReference type="ARBA" id="ARBA00023002"/>
    </source>
</evidence>
<gene>
    <name evidence="5" type="ORF">L195_g003094</name>
</gene>
<proteinExistence type="inferred from homology"/>
<keyword evidence="4" id="KW-0812">Transmembrane</keyword>
<dbReference type="Gene3D" id="3.40.50.720">
    <property type="entry name" value="NAD(P)-binding Rossmann-like Domain"/>
    <property type="match status" value="1"/>
</dbReference>
<dbReference type="GO" id="GO:0016020">
    <property type="term" value="C:membrane"/>
    <property type="evidence" value="ECO:0007669"/>
    <property type="project" value="TreeGrafter"/>
</dbReference>
<dbReference type="Proteomes" id="UP000236291">
    <property type="component" value="Unassembled WGS sequence"/>
</dbReference>
<dbReference type="AlphaFoldDB" id="A0A2K3NUC5"/>
<reference evidence="5 6" key="1">
    <citation type="journal article" date="2014" name="Am. J. Bot.">
        <title>Genome assembly and annotation for red clover (Trifolium pratense; Fabaceae).</title>
        <authorList>
            <person name="Istvanek J."/>
            <person name="Jaros M."/>
            <person name="Krenek A."/>
            <person name="Repkova J."/>
        </authorList>
    </citation>
    <scope>NUCLEOTIDE SEQUENCE [LARGE SCALE GENOMIC DNA]</scope>
    <source>
        <strain evidence="6">cv. Tatra</strain>
        <tissue evidence="5">Young leaves</tissue>
    </source>
</reference>
<dbReference type="InterPro" id="IPR036291">
    <property type="entry name" value="NAD(P)-bd_dom_sf"/>
</dbReference>
<dbReference type="ExpressionAtlas" id="A0A2K3NUC5">
    <property type="expression patterns" value="baseline"/>
</dbReference>
<keyword evidence="4" id="KW-1133">Transmembrane helix</keyword>
<name>A0A2K3NUC5_TRIPR</name>
<reference evidence="5 6" key="2">
    <citation type="journal article" date="2017" name="Front. Plant Sci.">
        <title>Gene Classification and Mining of Molecular Markers Useful in Red Clover (Trifolium pratense) Breeding.</title>
        <authorList>
            <person name="Istvanek J."/>
            <person name="Dluhosova J."/>
            <person name="Dluhos P."/>
            <person name="Patkova L."/>
            <person name="Nedelnik J."/>
            <person name="Repkova J."/>
        </authorList>
    </citation>
    <scope>NUCLEOTIDE SEQUENCE [LARGE SCALE GENOMIC DNA]</scope>
    <source>
        <strain evidence="6">cv. Tatra</strain>
        <tissue evidence="5">Young leaves</tissue>
    </source>
</reference>
<organism evidence="5 6">
    <name type="scientific">Trifolium pratense</name>
    <name type="common">Red clover</name>
    <dbReference type="NCBI Taxonomy" id="57577"/>
    <lineage>
        <taxon>Eukaryota</taxon>
        <taxon>Viridiplantae</taxon>
        <taxon>Streptophyta</taxon>
        <taxon>Embryophyta</taxon>
        <taxon>Tracheophyta</taxon>
        <taxon>Spermatophyta</taxon>
        <taxon>Magnoliopsida</taxon>
        <taxon>eudicotyledons</taxon>
        <taxon>Gunneridae</taxon>
        <taxon>Pentapetalae</taxon>
        <taxon>rosids</taxon>
        <taxon>fabids</taxon>
        <taxon>Fabales</taxon>
        <taxon>Fabaceae</taxon>
        <taxon>Papilionoideae</taxon>
        <taxon>50 kb inversion clade</taxon>
        <taxon>NPAAA clade</taxon>
        <taxon>Hologalegina</taxon>
        <taxon>IRL clade</taxon>
        <taxon>Trifolieae</taxon>
        <taxon>Trifolium</taxon>
    </lineage>
</organism>
<dbReference type="Pfam" id="PF00106">
    <property type="entry name" value="adh_short"/>
    <property type="match status" value="1"/>
</dbReference>
<dbReference type="PANTHER" id="PTHR43490:SF91">
    <property type="entry name" value="NAD(P)-BINDING ROSSMANN-FOLD PROTEIN"/>
    <property type="match status" value="1"/>
</dbReference>
<protein>
    <submittedName>
        <fullName evidence="5">(+)-neomenthol dehydrogenase</fullName>
    </submittedName>
</protein>
<keyword evidence="2" id="KW-0521">NADP</keyword>
<evidence type="ECO:0000313" key="5">
    <source>
        <dbReference type="EMBL" id="PNY06621.1"/>
    </source>
</evidence>
<keyword evidence="4" id="KW-0472">Membrane</keyword>
<sequence>MGKATKRYAVVTGSNKGIGFEIVRQLASAEINVVLTARDEKRGLQALETLKSFGLSDFVVFHQLDIADASSIASLANFVKSEFGKLDILPLRIAGHLIKKIARIILQLSNRNLVLSYLAIFVVLHARFILIVVPRHKISFISVFSTAERCAGICANPFNASTHFC</sequence>
<evidence type="ECO:0000256" key="2">
    <source>
        <dbReference type="ARBA" id="ARBA00022857"/>
    </source>
</evidence>